<accession>A0A834R897</accession>
<keyword evidence="4" id="KW-1185">Reference proteome</keyword>
<organism evidence="2">
    <name type="scientific">Sarcoptes scabiei</name>
    <name type="common">Itch mite</name>
    <name type="synonym">Acarus scabiei</name>
    <dbReference type="NCBI Taxonomy" id="52283"/>
    <lineage>
        <taxon>Eukaryota</taxon>
        <taxon>Metazoa</taxon>
        <taxon>Ecdysozoa</taxon>
        <taxon>Arthropoda</taxon>
        <taxon>Chelicerata</taxon>
        <taxon>Arachnida</taxon>
        <taxon>Acari</taxon>
        <taxon>Acariformes</taxon>
        <taxon>Sarcoptiformes</taxon>
        <taxon>Astigmata</taxon>
        <taxon>Psoroptidia</taxon>
        <taxon>Sarcoptoidea</taxon>
        <taxon>Sarcoptidae</taxon>
        <taxon>Sarcoptinae</taxon>
        <taxon>Sarcoptes</taxon>
    </lineage>
</organism>
<dbReference type="OrthoDB" id="6517000at2759"/>
<dbReference type="EMBL" id="WVUK01000065">
    <property type="protein sequence ID" value="KAF7489248.1"/>
    <property type="molecule type" value="Genomic_DNA"/>
</dbReference>
<evidence type="ECO:0000313" key="2">
    <source>
        <dbReference type="EMBL" id="KAF7489248.1"/>
    </source>
</evidence>
<proteinExistence type="predicted"/>
<reference evidence="4" key="1">
    <citation type="journal article" date="2020" name="PLoS Negl. Trop. Dis.">
        <title>High-quality nuclear genome for Sarcoptes scabiei-A critical resource for a neglected parasite.</title>
        <authorList>
            <person name="Korhonen P.K."/>
            <person name="Gasser R.B."/>
            <person name="Ma G."/>
            <person name="Wang T."/>
            <person name="Stroehlein A.J."/>
            <person name="Young N.D."/>
            <person name="Ang C.S."/>
            <person name="Fernando D.D."/>
            <person name="Lu H.C."/>
            <person name="Taylor S."/>
            <person name="Reynolds S.L."/>
            <person name="Mofiz E."/>
            <person name="Najaraj S.H."/>
            <person name="Gowda H."/>
            <person name="Madugundu A."/>
            <person name="Renuse S."/>
            <person name="Holt D."/>
            <person name="Pandey A."/>
            <person name="Papenfuss A.T."/>
            <person name="Fischer K."/>
        </authorList>
    </citation>
    <scope>NUCLEOTIDE SEQUENCE [LARGE SCALE GENOMIC DNA]</scope>
</reference>
<evidence type="ECO:0000256" key="1">
    <source>
        <dbReference type="SAM" id="MobiDB-lite"/>
    </source>
</evidence>
<reference evidence="2" key="2">
    <citation type="submission" date="2020-01" db="EMBL/GenBank/DDBJ databases">
        <authorList>
            <person name="Korhonen P.K.K."/>
            <person name="Guangxu M.G."/>
            <person name="Wang T.W."/>
            <person name="Stroehlein A.J.S."/>
            <person name="Young N.D."/>
            <person name="Ang C.-S.A."/>
            <person name="Fernando D.W.F."/>
            <person name="Lu H.L."/>
            <person name="Taylor S.T."/>
            <person name="Ehtesham M.E.M."/>
            <person name="Najaraj S.H.N."/>
            <person name="Harsha G.H.G."/>
            <person name="Madugundu A.M."/>
            <person name="Renuse S.R."/>
            <person name="Holt D.H."/>
            <person name="Pandey A.P."/>
            <person name="Papenfuss A.P."/>
            <person name="Gasser R.B.G."/>
            <person name="Fischer K.F."/>
        </authorList>
    </citation>
    <scope>NUCLEOTIDE SEQUENCE</scope>
    <source>
        <strain evidence="2">SSS_KF_BRIS2020</strain>
    </source>
</reference>
<dbReference type="Proteomes" id="UP000070412">
    <property type="component" value="Unassembled WGS sequence"/>
</dbReference>
<feature type="compositionally biased region" description="Basic residues" evidence="1">
    <location>
        <begin position="222"/>
        <end position="232"/>
    </location>
</feature>
<feature type="region of interest" description="Disordered" evidence="1">
    <location>
        <begin position="204"/>
        <end position="245"/>
    </location>
</feature>
<evidence type="ECO:0000313" key="4">
    <source>
        <dbReference type="Proteomes" id="UP000070412"/>
    </source>
</evidence>
<dbReference type="AlphaFoldDB" id="A0A834R897"/>
<evidence type="ECO:0000313" key="3">
    <source>
        <dbReference type="EnsemblMetazoa" id="KAF7489248.1"/>
    </source>
</evidence>
<dbReference type="EnsemblMetazoa" id="SSS_4037s_mrna">
    <property type="protein sequence ID" value="KAF7489248.1"/>
    <property type="gene ID" value="SSS_4037"/>
</dbReference>
<gene>
    <name evidence="2" type="ORF">SSS_4037</name>
</gene>
<protein>
    <submittedName>
        <fullName evidence="2 3">Uncharacterized protein</fullName>
    </submittedName>
</protein>
<sequence length="464" mass="54126">MVAMISTTMEHFLESTSQTDSEPLAQESNHKIFSLANISDCDSGDLDVRDQRLKNKISRKQECLSQRRFNLYRYYLNQYPELFQEISQPNLNQISENLEDNYLNPPKTREFLSFPNVSETNPIEAVGFDSIVCLEHRKKLRRKSSTSSKCCCQCTRCLLLNRNEKNQSKQSIDDSIYSNKNLLIADQNNEYLLRILTPPNDFLSSSNFNPNLHSRELERKNSGKKSKSKTKSMKPTDEKDSVEETEEDFLQYDIVTGNLVWRADKRTQTNKPKYTEDEKSIRRLCRNLQQRLSLIQIPSIDEKNHSESITKATTKSSIDLDHRKQSITSNQSDATRWNDRTRCNNFFQSQSDQSNLTNVENFDSNQIEDNFNNQLYQQNQRRQYILDNMDSSYPLPENVIDREHRIKQSKNELPCQCAKCLDRRGMNLTTELLPIDTQMSLHTMDNMDSLFQDGSFSELICTIM</sequence>
<reference evidence="3" key="3">
    <citation type="submission" date="2022-06" db="UniProtKB">
        <authorList>
            <consortium name="EnsemblMetazoa"/>
        </authorList>
    </citation>
    <scope>IDENTIFICATION</scope>
</reference>
<name>A0A834R897_SARSC</name>